<dbReference type="InterPro" id="IPR002528">
    <property type="entry name" value="MATE_fam"/>
</dbReference>
<dbReference type="AlphaFoldDB" id="A0AAV9VK64"/>
<feature type="transmembrane region" description="Helical" evidence="7">
    <location>
        <begin position="226"/>
        <end position="247"/>
    </location>
</feature>
<proteinExistence type="inferred from homology"/>
<comment type="caution">
    <text evidence="8">The sequence shown here is derived from an EMBL/GenBank/DDBJ whole genome shotgun (WGS) entry which is preliminary data.</text>
</comment>
<comment type="similarity">
    <text evidence="2">Belongs to the multi antimicrobial extrusion (MATE) (TC 2.A.66.1) family.</text>
</comment>
<dbReference type="EMBL" id="JAVHNS010000002">
    <property type="protein sequence ID" value="KAK6362284.1"/>
    <property type="molecule type" value="Genomic_DNA"/>
</dbReference>
<feature type="transmembrane region" description="Helical" evidence="7">
    <location>
        <begin position="267"/>
        <end position="285"/>
    </location>
</feature>
<evidence type="ECO:0000313" key="9">
    <source>
        <dbReference type="Proteomes" id="UP001373714"/>
    </source>
</evidence>
<evidence type="ECO:0000256" key="6">
    <source>
        <dbReference type="SAM" id="MobiDB-lite"/>
    </source>
</evidence>
<dbReference type="Proteomes" id="UP001373714">
    <property type="component" value="Unassembled WGS sequence"/>
</dbReference>
<feature type="compositionally biased region" description="Polar residues" evidence="6">
    <location>
        <begin position="66"/>
        <end position="84"/>
    </location>
</feature>
<evidence type="ECO:0000256" key="5">
    <source>
        <dbReference type="ARBA" id="ARBA00023136"/>
    </source>
</evidence>
<gene>
    <name evidence="8" type="ORF">TWF730_005980</name>
</gene>
<accession>A0AAV9VK64</accession>
<feature type="transmembrane region" description="Helical" evidence="7">
    <location>
        <begin position="448"/>
        <end position="467"/>
    </location>
</feature>
<evidence type="ECO:0000256" key="4">
    <source>
        <dbReference type="ARBA" id="ARBA00022989"/>
    </source>
</evidence>
<dbReference type="GO" id="GO:0042910">
    <property type="term" value="F:xenobiotic transmembrane transporter activity"/>
    <property type="evidence" value="ECO:0007669"/>
    <property type="project" value="InterPro"/>
</dbReference>
<feature type="compositionally biased region" description="Polar residues" evidence="6">
    <location>
        <begin position="36"/>
        <end position="45"/>
    </location>
</feature>
<dbReference type="PANTHER" id="PTHR11206">
    <property type="entry name" value="MULTIDRUG RESISTANCE PROTEIN"/>
    <property type="match status" value="1"/>
</dbReference>
<evidence type="ECO:0000256" key="7">
    <source>
        <dbReference type="SAM" id="Phobius"/>
    </source>
</evidence>
<feature type="transmembrane region" description="Helical" evidence="7">
    <location>
        <begin position="545"/>
        <end position="568"/>
    </location>
</feature>
<dbReference type="GO" id="GO:0015297">
    <property type="term" value="F:antiporter activity"/>
    <property type="evidence" value="ECO:0007669"/>
    <property type="project" value="InterPro"/>
</dbReference>
<evidence type="ECO:0000256" key="1">
    <source>
        <dbReference type="ARBA" id="ARBA00004141"/>
    </source>
</evidence>
<evidence type="ECO:0000256" key="2">
    <source>
        <dbReference type="ARBA" id="ARBA00010199"/>
    </source>
</evidence>
<keyword evidence="9" id="KW-1185">Reference proteome</keyword>
<comment type="subcellular location">
    <subcellularLocation>
        <location evidence="1">Membrane</location>
        <topology evidence="1">Multi-pass membrane protein</topology>
    </subcellularLocation>
</comment>
<reference evidence="8 9" key="1">
    <citation type="submission" date="2019-10" db="EMBL/GenBank/DDBJ databases">
        <authorList>
            <person name="Palmer J.M."/>
        </authorList>
    </citation>
    <scope>NUCLEOTIDE SEQUENCE [LARGE SCALE GENOMIC DNA]</scope>
    <source>
        <strain evidence="8 9">TWF730</strain>
    </source>
</reference>
<name>A0AAV9VK64_9PEZI</name>
<dbReference type="CDD" id="cd13132">
    <property type="entry name" value="MATE_eukaryotic"/>
    <property type="match status" value="1"/>
</dbReference>
<feature type="transmembrane region" description="Helical" evidence="7">
    <location>
        <begin position="406"/>
        <end position="428"/>
    </location>
</feature>
<evidence type="ECO:0000256" key="3">
    <source>
        <dbReference type="ARBA" id="ARBA00022692"/>
    </source>
</evidence>
<feature type="transmembrane region" description="Helical" evidence="7">
    <location>
        <begin position="322"/>
        <end position="345"/>
    </location>
</feature>
<dbReference type="InterPro" id="IPR045069">
    <property type="entry name" value="MATE_euk"/>
</dbReference>
<feature type="region of interest" description="Disordered" evidence="6">
    <location>
        <begin position="1"/>
        <end position="84"/>
    </location>
</feature>
<feature type="transmembrane region" description="Helical" evidence="7">
    <location>
        <begin position="183"/>
        <end position="206"/>
    </location>
</feature>
<keyword evidence="4 7" id="KW-1133">Transmembrane helix</keyword>
<sequence>MRGWFKSKQNGGNPPGLGIISYASSSSSSDDEGIETPNTLDNISSMAPEPNNGDNGFLRTPLLNKSPKSPEQATEQTPLLSQSNSSIEGQNLHYNYNDPRSPLFPDTGIFGRIPTASAPTSPLLNTIRIPQSAHQDSEVSVLEEYIILLANAVPLILAYTLQASIQATSVVIVGRLSPEALSISAFCYMFASCTALMVAIGGTTALDTLASSSFTGSKNKTDLGVLLQRAFVVLGALYVPLAAAWWFTGPFFELLGQEDYIVRDGPAFLKWLIPGGLGYVYFESLKKYLQAQGIMKAGTYVVMITVPLNIAIQYLFIYTFGFGVNGAAMATSTTYWLSFFLLCLYSKYIAGHESWGGWSTACLNNTTTFLRLAILGAVMVGTEYWAFEIVAIIAGRLGKIPLAAQAVVMTTDGVLSTIPFGIGVAASVRVGNLLGAGDSRGASRTANVAAGLSVAIGVIVLIALLAVKDFYAKLFNDDENVIKLTAEVMPWVAIFQVADGLNGSCGGSLRGMGRQHVGAGVNIVTYYFVALPVGIWLAYDGWGLIGLWIGQCLALYGIGICEWLLVYFSDWDAQVVNALDRLDDAERTEIGEARQEE</sequence>
<feature type="transmembrane region" description="Helical" evidence="7">
    <location>
        <begin position="519"/>
        <end position="539"/>
    </location>
</feature>
<evidence type="ECO:0000313" key="8">
    <source>
        <dbReference type="EMBL" id="KAK6362284.1"/>
    </source>
</evidence>
<protein>
    <submittedName>
        <fullName evidence="8">Uncharacterized protein</fullName>
    </submittedName>
</protein>
<keyword evidence="3 7" id="KW-0812">Transmembrane</keyword>
<organism evidence="8 9">
    <name type="scientific">Orbilia blumenaviensis</name>
    <dbReference type="NCBI Taxonomy" id="1796055"/>
    <lineage>
        <taxon>Eukaryota</taxon>
        <taxon>Fungi</taxon>
        <taxon>Dikarya</taxon>
        <taxon>Ascomycota</taxon>
        <taxon>Pezizomycotina</taxon>
        <taxon>Orbiliomycetes</taxon>
        <taxon>Orbiliales</taxon>
        <taxon>Orbiliaceae</taxon>
        <taxon>Orbilia</taxon>
    </lineage>
</organism>
<keyword evidence="5 7" id="KW-0472">Membrane</keyword>
<dbReference type="NCBIfam" id="TIGR00797">
    <property type="entry name" value="matE"/>
    <property type="match status" value="1"/>
</dbReference>
<dbReference type="GO" id="GO:1990961">
    <property type="term" value="P:xenobiotic detoxification by transmembrane export across the plasma membrane"/>
    <property type="evidence" value="ECO:0007669"/>
    <property type="project" value="InterPro"/>
</dbReference>
<feature type="transmembrane region" description="Helical" evidence="7">
    <location>
        <begin position="145"/>
        <end position="163"/>
    </location>
</feature>
<dbReference type="Pfam" id="PF01554">
    <property type="entry name" value="MatE"/>
    <property type="match status" value="2"/>
</dbReference>
<dbReference type="GO" id="GO:0016020">
    <property type="term" value="C:membrane"/>
    <property type="evidence" value="ECO:0007669"/>
    <property type="project" value="UniProtKB-SubCell"/>
</dbReference>
<feature type="transmembrane region" description="Helical" evidence="7">
    <location>
        <begin position="297"/>
        <end position="316"/>
    </location>
</feature>